<gene>
    <name evidence="1" type="ORF">H8D96_17765</name>
</gene>
<proteinExistence type="predicted"/>
<dbReference type="AlphaFoldDB" id="A0A8J6TTZ4"/>
<name>A0A8J6TTZ4_9BACT</name>
<dbReference type="EMBL" id="JACNIG010000332">
    <property type="protein sequence ID" value="MBC8433760.1"/>
    <property type="molecule type" value="Genomic_DNA"/>
</dbReference>
<evidence type="ECO:0000313" key="1">
    <source>
        <dbReference type="EMBL" id="MBC8433760.1"/>
    </source>
</evidence>
<sequence length="84" mass="9329">MMPGLGAKYDIEIETISKPIAEYSTDEYFELDLPVAPAVMVGEEIVVEGSDVSDEKLESVICKHLGLPPPEPQKKGILRRLMDR</sequence>
<comment type="caution">
    <text evidence="1">The sequence shown here is derived from an EMBL/GenBank/DDBJ whole genome shotgun (WGS) entry which is preliminary data.</text>
</comment>
<protein>
    <submittedName>
        <fullName evidence="1">Uncharacterized protein</fullName>
    </submittedName>
</protein>
<evidence type="ECO:0000313" key="2">
    <source>
        <dbReference type="Proteomes" id="UP000605201"/>
    </source>
</evidence>
<accession>A0A8J6TTZ4</accession>
<dbReference type="NCBIfam" id="NF045708">
    <property type="entry name" value="seleno_TsoC"/>
    <property type="match status" value="1"/>
</dbReference>
<organism evidence="1 2">
    <name type="scientific">Candidatus Desulfatibia vada</name>
    <dbReference type="NCBI Taxonomy" id="2841696"/>
    <lineage>
        <taxon>Bacteria</taxon>
        <taxon>Pseudomonadati</taxon>
        <taxon>Thermodesulfobacteriota</taxon>
        <taxon>Desulfobacteria</taxon>
        <taxon>Desulfobacterales</taxon>
        <taxon>Desulfobacterales incertae sedis</taxon>
        <taxon>Candidatus Desulfatibia</taxon>
    </lineage>
</organism>
<reference evidence="1 2" key="1">
    <citation type="submission" date="2020-08" db="EMBL/GenBank/DDBJ databases">
        <title>Bridging the membrane lipid divide: bacteria of the FCB group superphylum have the potential to synthesize archaeal ether lipids.</title>
        <authorList>
            <person name="Villanueva L."/>
            <person name="Von Meijenfeldt F.A.B."/>
            <person name="Westbye A.B."/>
            <person name="Yadav S."/>
            <person name="Hopmans E.C."/>
            <person name="Dutilh B.E."/>
            <person name="Sinninghe Damste J.S."/>
        </authorList>
    </citation>
    <scope>NUCLEOTIDE SEQUENCE [LARGE SCALE GENOMIC DNA]</scope>
    <source>
        <strain evidence="1">NIOZ-UU17</strain>
    </source>
</reference>
<dbReference type="Proteomes" id="UP000605201">
    <property type="component" value="Unassembled WGS sequence"/>
</dbReference>